<name>A0A2T3L4P4_9GAMM</name>
<organism evidence="7 8">
    <name type="scientific">Photobacterium indicum</name>
    <dbReference type="NCBI Taxonomy" id="81447"/>
    <lineage>
        <taxon>Bacteria</taxon>
        <taxon>Pseudomonadati</taxon>
        <taxon>Pseudomonadota</taxon>
        <taxon>Gammaproteobacteria</taxon>
        <taxon>Vibrionales</taxon>
        <taxon>Vibrionaceae</taxon>
        <taxon>Photobacterium</taxon>
    </lineage>
</organism>
<reference evidence="7 8" key="1">
    <citation type="submission" date="2018-03" db="EMBL/GenBank/DDBJ databases">
        <title>Whole genome sequencing of Histamine producing bacteria.</title>
        <authorList>
            <person name="Butler K."/>
        </authorList>
    </citation>
    <scope>NUCLEOTIDE SEQUENCE [LARGE SCALE GENOMIC DNA]</scope>
    <source>
        <strain evidence="7 8">ATCC 19614</strain>
    </source>
</reference>
<dbReference type="FunFam" id="1.10.287.950:FF:000001">
    <property type="entry name" value="Methyl-accepting chemotaxis sensory transducer"/>
    <property type="match status" value="1"/>
</dbReference>
<gene>
    <name evidence="7" type="ORF">C9J47_20270</name>
</gene>
<dbReference type="InterPro" id="IPR032255">
    <property type="entry name" value="HBM"/>
</dbReference>
<dbReference type="SMART" id="SM01358">
    <property type="entry name" value="HBM"/>
    <property type="match status" value="1"/>
</dbReference>
<dbReference type="Pfam" id="PF00015">
    <property type="entry name" value="MCPsignal"/>
    <property type="match status" value="1"/>
</dbReference>
<evidence type="ECO:0000256" key="3">
    <source>
        <dbReference type="ARBA" id="ARBA00029447"/>
    </source>
</evidence>
<proteinExistence type="inferred from homology"/>
<dbReference type="InterPro" id="IPR004089">
    <property type="entry name" value="MCPsignal_dom"/>
</dbReference>
<dbReference type="PROSITE" id="PS50111">
    <property type="entry name" value="CHEMOTAXIS_TRANSDUC_2"/>
    <property type="match status" value="1"/>
</dbReference>
<keyword evidence="2 4" id="KW-0807">Transducer</keyword>
<accession>A0A2T3L4P4</accession>
<dbReference type="GO" id="GO:0016020">
    <property type="term" value="C:membrane"/>
    <property type="evidence" value="ECO:0007669"/>
    <property type="project" value="UniProtKB-SubCell"/>
</dbReference>
<sequence length="646" mass="70646">MKLRHQLIGGFGVCLVLLLLLATSSFYKLSVTLDGFTEYRNLAIASVTSGEIQSNILETRLAASKYIRKQSPELEGVIHENIGELKSLVGGVIDLPQYSGLRDKFLKIENSAIKYNDGFLRIDTLLKDGTEIVNDILDPNGLIMQESLTDITRTARDDLDFEAGYYSGLLQESTLLSRLYIMKFLDSNSSNDEKRVLLEFSSMKKRLKTLTDKIENPKRVALLNRYERSLYLYQSAFLDLSKTIKERNKVNYEVLNKVGDDTAASIEKIEEDTSSRQNIIGPQLQSEISNAKILLSLLSVIAVVASLASAVYIYRSIMRVVGGEPSEIADMVKMVSEGDLKTELSMTGNETGIYANILNMHHELRRILSGLHSVSENVSSASSELSAVMNESKANSEMELTQVELVATAISELSSTANEVSINASNAETAANTANVNVDDGKTALVESDRISNEIASSIQESTQIVSQLRDFSTEIGTVVDVINGISEQTNLLALNAAIEAARAGEQGRGFAVVADEVRSLAAKTQQSTVDIQGLISRLQEQALKADQFMGNNTVLITEAFTINEKLSNTFETISHSVSEISDLNTLVATASEEQSGVTQDISQNIVSTSDMVHQNVAGIAQSSQASEELARLSEEQKALLSYFRI</sequence>
<evidence type="ECO:0000256" key="1">
    <source>
        <dbReference type="ARBA" id="ARBA00004370"/>
    </source>
</evidence>
<dbReference type="Gene3D" id="1.10.287.950">
    <property type="entry name" value="Methyl-accepting chemotaxis protein"/>
    <property type="match status" value="1"/>
</dbReference>
<evidence type="ECO:0000259" key="5">
    <source>
        <dbReference type="PROSITE" id="PS50111"/>
    </source>
</evidence>
<dbReference type="RefSeq" id="WP_107255125.1">
    <property type="nucleotide sequence ID" value="NZ_PYOC01000009.1"/>
</dbReference>
<dbReference type="GO" id="GO:0006935">
    <property type="term" value="P:chemotaxis"/>
    <property type="evidence" value="ECO:0007669"/>
    <property type="project" value="UniProtKB-ARBA"/>
</dbReference>
<dbReference type="SUPFAM" id="SSF58104">
    <property type="entry name" value="Methyl-accepting chemotaxis protein (MCP) signaling domain"/>
    <property type="match status" value="1"/>
</dbReference>
<evidence type="ECO:0008006" key="9">
    <source>
        <dbReference type="Google" id="ProtNLM"/>
    </source>
</evidence>
<evidence type="ECO:0000256" key="4">
    <source>
        <dbReference type="PROSITE-ProRule" id="PRU00284"/>
    </source>
</evidence>
<comment type="similarity">
    <text evidence="3">Belongs to the methyl-accepting chemotaxis (MCP) protein family.</text>
</comment>
<evidence type="ECO:0000259" key="6">
    <source>
        <dbReference type="PROSITE" id="PS51753"/>
    </source>
</evidence>
<protein>
    <recommendedName>
        <fullName evidence="9">Methyl-accepting chemotaxis protein</fullName>
    </recommendedName>
</protein>
<dbReference type="CDD" id="cd11386">
    <property type="entry name" value="MCP_signal"/>
    <property type="match status" value="1"/>
</dbReference>
<dbReference type="PANTHER" id="PTHR32089">
    <property type="entry name" value="METHYL-ACCEPTING CHEMOTAXIS PROTEIN MCPB"/>
    <property type="match status" value="1"/>
</dbReference>
<feature type="domain" description="Methyl-accepting transducer" evidence="5">
    <location>
        <begin position="374"/>
        <end position="610"/>
    </location>
</feature>
<dbReference type="PANTHER" id="PTHR32089:SF33">
    <property type="entry name" value="TOXIN COREGULATED PILUS BIOSYNTHESIS PROTEIN I"/>
    <property type="match status" value="1"/>
</dbReference>
<dbReference type="GO" id="GO:0007165">
    <property type="term" value="P:signal transduction"/>
    <property type="evidence" value="ECO:0007669"/>
    <property type="project" value="UniProtKB-KW"/>
</dbReference>
<dbReference type="EMBL" id="PYOC01000009">
    <property type="protein sequence ID" value="PSV44477.1"/>
    <property type="molecule type" value="Genomic_DNA"/>
</dbReference>
<evidence type="ECO:0000256" key="2">
    <source>
        <dbReference type="ARBA" id="ARBA00023224"/>
    </source>
</evidence>
<evidence type="ECO:0000313" key="7">
    <source>
        <dbReference type="EMBL" id="PSV44477.1"/>
    </source>
</evidence>
<comment type="caution">
    <text evidence="7">The sequence shown here is derived from an EMBL/GenBank/DDBJ whole genome shotgun (WGS) entry which is preliminary data.</text>
</comment>
<dbReference type="SMART" id="SM00283">
    <property type="entry name" value="MA"/>
    <property type="match status" value="1"/>
</dbReference>
<dbReference type="PROSITE" id="PS51753">
    <property type="entry name" value="HBM"/>
    <property type="match status" value="1"/>
</dbReference>
<evidence type="ECO:0000313" key="8">
    <source>
        <dbReference type="Proteomes" id="UP000241803"/>
    </source>
</evidence>
<keyword evidence="8" id="KW-1185">Reference proteome</keyword>
<comment type="subcellular location">
    <subcellularLocation>
        <location evidence="1">Membrane</location>
    </subcellularLocation>
</comment>
<dbReference type="Proteomes" id="UP000241803">
    <property type="component" value="Unassembled WGS sequence"/>
</dbReference>
<feature type="domain" description="HBM" evidence="6">
    <location>
        <begin position="41"/>
        <end position="281"/>
    </location>
</feature>
<dbReference type="AlphaFoldDB" id="A0A2T3L4P4"/>